<keyword evidence="1" id="KW-0175">Coiled coil</keyword>
<keyword evidence="4" id="KW-1185">Reference proteome</keyword>
<organism evidence="3 4">
    <name type="scientific">Ascochyta lentis</name>
    <dbReference type="NCBI Taxonomy" id="205686"/>
    <lineage>
        <taxon>Eukaryota</taxon>
        <taxon>Fungi</taxon>
        <taxon>Dikarya</taxon>
        <taxon>Ascomycota</taxon>
        <taxon>Pezizomycotina</taxon>
        <taxon>Dothideomycetes</taxon>
        <taxon>Pleosporomycetidae</taxon>
        <taxon>Pleosporales</taxon>
        <taxon>Pleosporineae</taxon>
        <taxon>Didymellaceae</taxon>
        <taxon>Ascochyta</taxon>
    </lineage>
</organism>
<evidence type="ECO:0000313" key="3">
    <source>
        <dbReference type="EMBL" id="KAF9694528.1"/>
    </source>
</evidence>
<evidence type="ECO:0000256" key="1">
    <source>
        <dbReference type="SAM" id="Coils"/>
    </source>
</evidence>
<sequence>MQSSQIYTLPELIAAISKDTTFEADFLYLPRAATLETEFIETVRKNGPTGEFEGQILVGHTNLLSDPTHSQRRPVWSGVHVGDSNSEEPNKRPRQDDFTEEFQRLVQRIRKHADADSNAYKAEIERLKLSTTRIQQENKDAEHLLEAECTNTVNLSSQISLLRARNKELEQTMHQTNEAQEHKIKEIEKELQELREFKQKVKGLFRG</sequence>
<feature type="region of interest" description="Disordered" evidence="2">
    <location>
        <begin position="66"/>
        <end position="97"/>
    </location>
</feature>
<feature type="coiled-coil region" evidence="1">
    <location>
        <begin position="152"/>
        <end position="204"/>
    </location>
</feature>
<name>A0A8H7J0M0_9PLEO</name>
<comment type="caution">
    <text evidence="3">The sequence shown here is derived from an EMBL/GenBank/DDBJ whole genome shotgun (WGS) entry which is preliminary data.</text>
</comment>
<evidence type="ECO:0000256" key="2">
    <source>
        <dbReference type="SAM" id="MobiDB-lite"/>
    </source>
</evidence>
<reference evidence="3" key="1">
    <citation type="submission" date="2018-12" db="EMBL/GenBank/DDBJ databases">
        <authorList>
            <person name="Syme R.A."/>
            <person name="Farfan-Caceres L."/>
            <person name="Lichtenzveig J."/>
        </authorList>
    </citation>
    <scope>NUCLEOTIDE SEQUENCE</scope>
    <source>
        <strain evidence="3">Al4</strain>
    </source>
</reference>
<dbReference type="AlphaFoldDB" id="A0A8H7J0M0"/>
<reference evidence="3" key="2">
    <citation type="submission" date="2020-09" db="EMBL/GenBank/DDBJ databases">
        <title>Reference genome assembly for Australian Ascochyta lentis isolate Al4.</title>
        <authorList>
            <person name="Lee R.C."/>
            <person name="Farfan-Caceres L.M."/>
            <person name="Debler J.W."/>
            <person name="Williams A.H."/>
            <person name="Henares B.M."/>
        </authorList>
    </citation>
    <scope>NUCLEOTIDE SEQUENCE</scope>
    <source>
        <strain evidence="3">Al4</strain>
    </source>
</reference>
<accession>A0A8H7J0M0</accession>
<dbReference type="OrthoDB" id="10588652at2759"/>
<dbReference type="Proteomes" id="UP000651452">
    <property type="component" value="Unassembled WGS sequence"/>
</dbReference>
<proteinExistence type="predicted"/>
<feature type="compositionally biased region" description="Basic and acidic residues" evidence="2">
    <location>
        <begin position="88"/>
        <end position="97"/>
    </location>
</feature>
<dbReference type="EMBL" id="RZGK01000013">
    <property type="protein sequence ID" value="KAF9694528.1"/>
    <property type="molecule type" value="Genomic_DNA"/>
</dbReference>
<protein>
    <submittedName>
        <fullName evidence="3">Uncharacterized protein</fullName>
    </submittedName>
</protein>
<evidence type="ECO:0000313" key="4">
    <source>
        <dbReference type="Proteomes" id="UP000651452"/>
    </source>
</evidence>
<gene>
    <name evidence="3" type="ORF">EKO04_007257</name>
</gene>